<gene>
    <name evidence="1" type="ORF">H2198_004847</name>
</gene>
<reference evidence="1" key="1">
    <citation type="submission" date="2022-10" db="EMBL/GenBank/DDBJ databases">
        <title>Culturing micro-colonial fungi from biological soil crusts in the Mojave desert and describing Neophaeococcomyces mojavensis, and introducing the new genera and species Taxawa tesnikishii.</title>
        <authorList>
            <person name="Kurbessoian T."/>
            <person name="Stajich J.E."/>
        </authorList>
    </citation>
    <scope>NUCLEOTIDE SEQUENCE</scope>
    <source>
        <strain evidence="1">JES_112</strain>
    </source>
</reference>
<comment type="caution">
    <text evidence="1">The sequence shown here is derived from an EMBL/GenBank/DDBJ whole genome shotgun (WGS) entry which is preliminary data.</text>
</comment>
<sequence length="289" mass="33110">MATPPRCYLVDLPTELRLKIFDYLYKGVRAIVSYNSAYQVLLTIPQCINGSILRSCRALYDDAKVAFFANFTLHFQAEAITALQAGGLWKGEKSPLEHISHIRPYVQNININVDLSYLPHGDLMHVFRNFAHDFASYESLRQCTIRDIHVCSSSDVLQHNRVSTSKYKSMTEQERIDYFKKGNNSPAAEGVSNDKKLTSYGVWSEVIAFLEDKWLEVLNLEGVRHENAEPESSRDDIPGRLAMRERNIVFRLENELRIMVWPGSVPIHYESQVTVQLKLNVLCICTTFC</sequence>
<evidence type="ECO:0000313" key="1">
    <source>
        <dbReference type="EMBL" id="KAJ9656613.1"/>
    </source>
</evidence>
<keyword evidence="2" id="KW-1185">Reference proteome</keyword>
<evidence type="ECO:0000313" key="2">
    <source>
        <dbReference type="Proteomes" id="UP001172386"/>
    </source>
</evidence>
<organism evidence="1 2">
    <name type="scientific">Neophaeococcomyces mojaviensis</name>
    <dbReference type="NCBI Taxonomy" id="3383035"/>
    <lineage>
        <taxon>Eukaryota</taxon>
        <taxon>Fungi</taxon>
        <taxon>Dikarya</taxon>
        <taxon>Ascomycota</taxon>
        <taxon>Pezizomycotina</taxon>
        <taxon>Eurotiomycetes</taxon>
        <taxon>Chaetothyriomycetidae</taxon>
        <taxon>Chaetothyriales</taxon>
        <taxon>Chaetothyriales incertae sedis</taxon>
        <taxon>Neophaeococcomyces</taxon>
    </lineage>
</organism>
<accession>A0ACC3A7F5</accession>
<name>A0ACC3A7F5_9EURO</name>
<dbReference type="EMBL" id="JAPDRQ010000075">
    <property type="protein sequence ID" value="KAJ9656613.1"/>
    <property type="molecule type" value="Genomic_DNA"/>
</dbReference>
<proteinExistence type="predicted"/>
<dbReference type="Proteomes" id="UP001172386">
    <property type="component" value="Unassembled WGS sequence"/>
</dbReference>
<protein>
    <submittedName>
        <fullName evidence="1">Uncharacterized protein</fullName>
    </submittedName>
</protein>